<keyword evidence="13" id="KW-1185">Reference proteome</keyword>
<accession>A0A0M4ETZ3</accession>
<evidence type="ECO:0000256" key="7">
    <source>
        <dbReference type="PIRSR" id="PIRSR601461-1"/>
    </source>
</evidence>
<evidence type="ECO:0000256" key="10">
    <source>
        <dbReference type="SAM" id="SignalP"/>
    </source>
</evidence>
<dbReference type="EMBL" id="CP012528">
    <property type="protein sequence ID" value="ALC49138.1"/>
    <property type="molecule type" value="Genomic_DNA"/>
</dbReference>
<organism evidence="12 13">
    <name type="scientific">Drosophila busckii</name>
    <name type="common">Fruit fly</name>
    <dbReference type="NCBI Taxonomy" id="30019"/>
    <lineage>
        <taxon>Eukaryota</taxon>
        <taxon>Metazoa</taxon>
        <taxon>Ecdysozoa</taxon>
        <taxon>Arthropoda</taxon>
        <taxon>Hexapoda</taxon>
        <taxon>Insecta</taxon>
        <taxon>Pterygota</taxon>
        <taxon>Neoptera</taxon>
        <taxon>Endopterygota</taxon>
        <taxon>Diptera</taxon>
        <taxon>Brachycera</taxon>
        <taxon>Muscomorpha</taxon>
        <taxon>Ephydroidea</taxon>
        <taxon>Drosophilidae</taxon>
        <taxon>Drosophila</taxon>
    </lineage>
</organism>
<reference evidence="12 13" key="1">
    <citation type="submission" date="2015-08" db="EMBL/GenBank/DDBJ databases">
        <title>Ancestral chromatin configuration constrains chromatin evolution on differentiating sex chromosomes in Drosophila.</title>
        <authorList>
            <person name="Zhou Q."/>
            <person name="Bachtrog D."/>
        </authorList>
    </citation>
    <scope>NUCLEOTIDE SEQUENCE [LARGE SCALE GENOMIC DNA]</scope>
    <source>
        <tissue evidence="12">Whole larvae</tissue>
    </source>
</reference>
<keyword evidence="2 9" id="KW-0645">Protease</keyword>
<dbReference type="OrthoDB" id="771136at2759"/>
<feature type="chain" id="PRO_5005793879" evidence="10">
    <location>
        <begin position="19"/>
        <end position="391"/>
    </location>
</feature>
<dbReference type="PRINTS" id="PR00792">
    <property type="entry name" value="PEPSIN"/>
</dbReference>
<dbReference type="FunFam" id="2.40.70.10:FF:000002">
    <property type="entry name" value="Vacuolar aspartic proteinase"/>
    <property type="match status" value="1"/>
</dbReference>
<feature type="disulfide bond" evidence="8">
    <location>
        <begin position="303"/>
        <end position="336"/>
    </location>
</feature>
<keyword evidence="6" id="KW-0325">Glycoprotein</keyword>
<dbReference type="OMA" id="DNITMNG"/>
<dbReference type="InterPro" id="IPR021109">
    <property type="entry name" value="Peptidase_aspartic_dom_sf"/>
</dbReference>
<dbReference type="PANTHER" id="PTHR47966:SF51">
    <property type="entry name" value="BETA-SITE APP-CLEAVING ENZYME, ISOFORM A-RELATED"/>
    <property type="match status" value="1"/>
</dbReference>
<comment type="similarity">
    <text evidence="1 9">Belongs to the peptidase A1 family.</text>
</comment>
<name>A0A0M4ETZ3_DROBS</name>
<feature type="domain" description="Peptidase A1" evidence="11">
    <location>
        <begin position="74"/>
        <end position="372"/>
    </location>
</feature>
<gene>
    <name evidence="12" type="ORF">Dbus_chrXg994</name>
</gene>
<keyword evidence="4 9" id="KW-0378">Hydrolase</keyword>
<dbReference type="SMR" id="A0A0M4ETZ3"/>
<dbReference type="Proteomes" id="UP000494163">
    <property type="component" value="Chromosome X"/>
</dbReference>
<feature type="active site" evidence="7">
    <location>
        <position position="275"/>
    </location>
</feature>
<feature type="signal peptide" evidence="10">
    <location>
        <begin position="1"/>
        <end position="18"/>
    </location>
</feature>
<evidence type="ECO:0000313" key="13">
    <source>
        <dbReference type="Proteomes" id="UP000494163"/>
    </source>
</evidence>
<sequence>MWQTVVLLLVVLVAVVQARSGVELPRIELQRVRNVRTQESINAECRHLSAKYNVMAASSNQTTEPLTNDINMEYYGSIAIGTPPQYFQVMFDTGSSNLWVPSSNCFSAACLLHNVYNSADSTTYANVGTDISLSYGKGGIDGVLASDVLNISGLIIPTQVFAVATSELDSTFDDAGFDGILGMGYQALAQDNVVPPFYNLVSLGLIPQPVFSFYLMRNEETTQGGYLVLGGSDSSLYAGPLTYVPVTKQDYWQFQLDAASLGGQVLCSNCQAVADTGTSLIAAPLDAYETILATIAPNGNLDCSTINSLPILKLTIGGGYFNLAPQNYVLETDGICLLGIVSISTDFWILGDVFLGQYYSEFDLGNNRVGFAPISGGHCPNSASRASFFLF</sequence>
<dbReference type="FunFam" id="2.40.70.10:FF:000004">
    <property type="entry name" value="Pepsin A"/>
    <property type="match status" value="1"/>
</dbReference>
<protein>
    <submittedName>
        <fullName evidence="12">Maker321</fullName>
    </submittedName>
</protein>
<keyword evidence="3 9" id="KW-0064">Aspartyl protease</keyword>
<dbReference type="InterPro" id="IPR001969">
    <property type="entry name" value="Aspartic_peptidase_AS"/>
</dbReference>
<dbReference type="PROSITE" id="PS51767">
    <property type="entry name" value="PEPTIDASE_A1"/>
    <property type="match status" value="1"/>
</dbReference>
<proteinExistence type="inferred from homology"/>
<evidence type="ECO:0000259" key="11">
    <source>
        <dbReference type="PROSITE" id="PS51767"/>
    </source>
</evidence>
<evidence type="ECO:0000256" key="4">
    <source>
        <dbReference type="ARBA" id="ARBA00022801"/>
    </source>
</evidence>
<dbReference type="GO" id="GO:0004190">
    <property type="term" value="F:aspartic-type endopeptidase activity"/>
    <property type="evidence" value="ECO:0007669"/>
    <property type="project" value="UniProtKB-KW"/>
</dbReference>
<dbReference type="GO" id="GO:0005764">
    <property type="term" value="C:lysosome"/>
    <property type="evidence" value="ECO:0007669"/>
    <property type="project" value="TreeGrafter"/>
</dbReference>
<evidence type="ECO:0000256" key="8">
    <source>
        <dbReference type="PIRSR" id="PIRSR601461-2"/>
    </source>
</evidence>
<evidence type="ECO:0000256" key="5">
    <source>
        <dbReference type="ARBA" id="ARBA00023157"/>
    </source>
</evidence>
<keyword evidence="5 8" id="KW-1015">Disulfide bond</keyword>
<keyword evidence="10" id="KW-0732">Signal</keyword>
<dbReference type="AlphaFoldDB" id="A0A0M4ETZ3"/>
<dbReference type="PROSITE" id="PS00141">
    <property type="entry name" value="ASP_PROTEASE"/>
    <property type="match status" value="2"/>
</dbReference>
<evidence type="ECO:0000256" key="3">
    <source>
        <dbReference type="ARBA" id="ARBA00022750"/>
    </source>
</evidence>
<dbReference type="PANTHER" id="PTHR47966">
    <property type="entry name" value="BETA-SITE APP-CLEAVING ENZYME, ISOFORM A-RELATED"/>
    <property type="match status" value="1"/>
</dbReference>
<evidence type="ECO:0000256" key="2">
    <source>
        <dbReference type="ARBA" id="ARBA00022670"/>
    </source>
</evidence>
<evidence type="ECO:0000256" key="1">
    <source>
        <dbReference type="ARBA" id="ARBA00007447"/>
    </source>
</evidence>
<evidence type="ECO:0000256" key="9">
    <source>
        <dbReference type="RuleBase" id="RU000454"/>
    </source>
</evidence>
<dbReference type="Pfam" id="PF00026">
    <property type="entry name" value="Asp"/>
    <property type="match status" value="1"/>
</dbReference>
<dbReference type="GO" id="GO:0006508">
    <property type="term" value="P:proteolysis"/>
    <property type="evidence" value="ECO:0007669"/>
    <property type="project" value="UniProtKB-KW"/>
</dbReference>
<dbReference type="STRING" id="30019.A0A0M4ETZ3"/>
<dbReference type="InterPro" id="IPR001461">
    <property type="entry name" value="Aspartic_peptidase_A1"/>
</dbReference>
<feature type="active site" evidence="7">
    <location>
        <position position="92"/>
    </location>
</feature>
<dbReference type="SUPFAM" id="SSF50630">
    <property type="entry name" value="Acid proteases"/>
    <property type="match status" value="1"/>
</dbReference>
<evidence type="ECO:0000256" key="6">
    <source>
        <dbReference type="ARBA" id="ARBA00023180"/>
    </source>
</evidence>
<feature type="disulfide bond" evidence="8">
    <location>
        <begin position="105"/>
        <end position="110"/>
    </location>
</feature>
<dbReference type="Gene3D" id="2.40.70.10">
    <property type="entry name" value="Acid Proteases"/>
    <property type="match status" value="2"/>
</dbReference>
<evidence type="ECO:0000313" key="12">
    <source>
        <dbReference type="EMBL" id="ALC49138.1"/>
    </source>
</evidence>
<dbReference type="InterPro" id="IPR033121">
    <property type="entry name" value="PEPTIDASE_A1"/>
</dbReference>